<protein>
    <submittedName>
        <fullName evidence="1">Uncharacterized protein</fullName>
    </submittedName>
</protein>
<proteinExistence type="predicted"/>
<evidence type="ECO:0000313" key="2">
    <source>
        <dbReference type="Proteomes" id="UP000478052"/>
    </source>
</evidence>
<accession>A0A6G0YXW3</accession>
<keyword evidence="2" id="KW-1185">Reference proteome</keyword>
<dbReference type="EMBL" id="VUJU01002035">
    <property type="protein sequence ID" value="KAF0762826.1"/>
    <property type="molecule type" value="Genomic_DNA"/>
</dbReference>
<dbReference type="AlphaFoldDB" id="A0A6G0YXW3"/>
<reference evidence="1 2" key="1">
    <citation type="submission" date="2019-08" db="EMBL/GenBank/DDBJ databases">
        <title>Whole genome of Aphis craccivora.</title>
        <authorList>
            <person name="Voronova N.V."/>
            <person name="Shulinski R.S."/>
            <person name="Bandarenka Y.V."/>
            <person name="Zhorov D.G."/>
            <person name="Warner D."/>
        </authorList>
    </citation>
    <scope>NUCLEOTIDE SEQUENCE [LARGE SCALE GENOMIC DNA]</scope>
    <source>
        <strain evidence="1">180601</strain>
        <tissue evidence="1">Whole Body</tissue>
    </source>
</reference>
<name>A0A6G0YXW3_APHCR</name>
<gene>
    <name evidence="1" type="ORF">FWK35_00008956</name>
</gene>
<comment type="caution">
    <text evidence="1">The sequence shown here is derived from an EMBL/GenBank/DDBJ whole genome shotgun (WGS) entry which is preliminary data.</text>
</comment>
<dbReference type="Proteomes" id="UP000478052">
    <property type="component" value="Unassembled WGS sequence"/>
</dbReference>
<organism evidence="1 2">
    <name type="scientific">Aphis craccivora</name>
    <name type="common">Cowpea aphid</name>
    <dbReference type="NCBI Taxonomy" id="307492"/>
    <lineage>
        <taxon>Eukaryota</taxon>
        <taxon>Metazoa</taxon>
        <taxon>Ecdysozoa</taxon>
        <taxon>Arthropoda</taxon>
        <taxon>Hexapoda</taxon>
        <taxon>Insecta</taxon>
        <taxon>Pterygota</taxon>
        <taxon>Neoptera</taxon>
        <taxon>Paraneoptera</taxon>
        <taxon>Hemiptera</taxon>
        <taxon>Sternorrhyncha</taxon>
        <taxon>Aphidomorpha</taxon>
        <taxon>Aphidoidea</taxon>
        <taxon>Aphididae</taxon>
        <taxon>Aphidini</taxon>
        <taxon>Aphis</taxon>
        <taxon>Aphis</taxon>
    </lineage>
</organism>
<feature type="non-terminal residue" evidence="1">
    <location>
        <position position="1"/>
    </location>
</feature>
<evidence type="ECO:0000313" key="1">
    <source>
        <dbReference type="EMBL" id="KAF0762826.1"/>
    </source>
</evidence>
<sequence>THQNDLTIFQYRLVITRAGILMQIHLFSSIFYNLFIKCTKTVAIDKIFSENWRRSTVRARTFRLNYRHSERSDECIDFTMCVFLDSERSEECIDFTMIFQKNREKQKKNDGKTGIFKQNQFSTKSIFFMVVIQKLITENT</sequence>